<gene>
    <name evidence="2" type="ORF">CGC58_12515</name>
</gene>
<name>A0A250G2R7_9FLAO</name>
<sequence>MIKISKRNLLEINFQLEIKRNYLAIKNILLKIAFIYKNLYIWQIKIKTNYYDSSYRPSESSPNGVFSSNGDYKTLLGS</sequence>
<dbReference type="Proteomes" id="UP000217348">
    <property type="component" value="Chromosome"/>
</dbReference>
<dbReference type="EMBL" id="CP022387">
    <property type="protein sequence ID" value="ATA90487.1"/>
    <property type="molecule type" value="Genomic_DNA"/>
</dbReference>
<evidence type="ECO:0000313" key="3">
    <source>
        <dbReference type="Proteomes" id="UP000217348"/>
    </source>
</evidence>
<evidence type="ECO:0000256" key="1">
    <source>
        <dbReference type="SAM" id="MobiDB-lite"/>
    </source>
</evidence>
<dbReference type="KEGG" id="csto:CGC58_12515"/>
<dbReference type="AlphaFoldDB" id="A0A250G2R7"/>
<proteinExistence type="predicted"/>
<protein>
    <submittedName>
        <fullName evidence="2">Uncharacterized protein</fullName>
    </submittedName>
</protein>
<evidence type="ECO:0000313" key="2">
    <source>
        <dbReference type="EMBL" id="ATA90487.1"/>
    </source>
</evidence>
<organism evidence="2 3">
    <name type="scientific">Capnocytophaga stomatis</name>
    <dbReference type="NCBI Taxonomy" id="1848904"/>
    <lineage>
        <taxon>Bacteria</taxon>
        <taxon>Pseudomonadati</taxon>
        <taxon>Bacteroidota</taxon>
        <taxon>Flavobacteriia</taxon>
        <taxon>Flavobacteriales</taxon>
        <taxon>Flavobacteriaceae</taxon>
        <taxon>Capnocytophaga</taxon>
    </lineage>
</organism>
<accession>A0A250G2R7</accession>
<feature type="region of interest" description="Disordered" evidence="1">
    <location>
        <begin position="54"/>
        <end position="78"/>
    </location>
</feature>
<reference evidence="3" key="1">
    <citation type="submission" date="2017-06" db="EMBL/GenBank/DDBJ databases">
        <title>Capnocytophaga spp. assemblies.</title>
        <authorList>
            <person name="Gulvik C.A."/>
        </authorList>
    </citation>
    <scope>NUCLEOTIDE SEQUENCE [LARGE SCALE GENOMIC DNA]</scope>
    <source>
        <strain evidence="3">H2177</strain>
    </source>
</reference>